<keyword evidence="7" id="KW-1185">Reference proteome</keyword>
<evidence type="ECO:0000259" key="5">
    <source>
        <dbReference type="SMART" id="SM00419"/>
    </source>
</evidence>
<keyword evidence="1" id="KW-0805">Transcription regulation</keyword>
<evidence type="ECO:0000256" key="1">
    <source>
        <dbReference type="ARBA" id="ARBA00023015"/>
    </source>
</evidence>
<dbReference type="PANTHER" id="PTHR43132:SF8">
    <property type="entry name" value="HTH-TYPE TRANSCRIPTIONAL REGULATOR KMTR"/>
    <property type="match status" value="1"/>
</dbReference>
<feature type="domain" description="HTH arsR-type" evidence="4">
    <location>
        <begin position="257"/>
        <end position="331"/>
    </location>
</feature>
<keyword evidence="2" id="KW-0238">DNA-binding</keyword>
<organism evidence="6 7">
    <name type="scientific">Amycolatopsis eburnea</name>
    <dbReference type="NCBI Taxonomy" id="2267691"/>
    <lineage>
        <taxon>Bacteria</taxon>
        <taxon>Bacillati</taxon>
        <taxon>Actinomycetota</taxon>
        <taxon>Actinomycetes</taxon>
        <taxon>Pseudonocardiales</taxon>
        <taxon>Pseudonocardiaceae</taxon>
        <taxon>Amycolatopsis</taxon>
    </lineage>
</organism>
<dbReference type="AlphaFoldDB" id="A0A3R9KMF2"/>
<dbReference type="Pfam" id="PF19361">
    <property type="entry name" value="DUF5937"/>
    <property type="match status" value="1"/>
</dbReference>
<dbReference type="InterPro" id="IPR001845">
    <property type="entry name" value="HTH_ArsR_DNA-bd_dom"/>
</dbReference>
<evidence type="ECO:0000313" key="6">
    <source>
        <dbReference type="EMBL" id="RSD19801.1"/>
    </source>
</evidence>
<evidence type="ECO:0000259" key="4">
    <source>
        <dbReference type="SMART" id="SM00418"/>
    </source>
</evidence>
<dbReference type="SUPFAM" id="SSF46785">
    <property type="entry name" value="Winged helix' DNA-binding domain"/>
    <property type="match status" value="1"/>
</dbReference>
<dbReference type="InterPro" id="IPR011991">
    <property type="entry name" value="ArsR-like_HTH"/>
</dbReference>
<dbReference type="InterPro" id="IPR051011">
    <property type="entry name" value="Metal_resp_trans_reg"/>
</dbReference>
<accession>A0A3R9KMF2</accession>
<dbReference type="Proteomes" id="UP000267081">
    <property type="component" value="Unassembled WGS sequence"/>
</dbReference>
<feature type="domain" description="HTH crp-type" evidence="5">
    <location>
        <begin position="269"/>
        <end position="318"/>
    </location>
</feature>
<protein>
    <submittedName>
        <fullName evidence="6">ArsR family transcriptional regulator</fullName>
    </submittedName>
</protein>
<evidence type="ECO:0000313" key="7">
    <source>
        <dbReference type="Proteomes" id="UP000267081"/>
    </source>
</evidence>
<dbReference type="SMART" id="SM00418">
    <property type="entry name" value="HTH_ARSR"/>
    <property type="match status" value="1"/>
</dbReference>
<dbReference type="GO" id="GO:0003700">
    <property type="term" value="F:DNA-binding transcription factor activity"/>
    <property type="evidence" value="ECO:0007669"/>
    <property type="project" value="InterPro"/>
</dbReference>
<dbReference type="InterPro" id="IPR045981">
    <property type="entry name" value="DUF5937"/>
</dbReference>
<dbReference type="InterPro" id="IPR036388">
    <property type="entry name" value="WH-like_DNA-bd_sf"/>
</dbReference>
<dbReference type="GO" id="GO:0003677">
    <property type="term" value="F:DNA binding"/>
    <property type="evidence" value="ECO:0007669"/>
    <property type="project" value="UniProtKB-KW"/>
</dbReference>
<proteinExistence type="predicted"/>
<dbReference type="InterPro" id="IPR012318">
    <property type="entry name" value="HTH_CRP"/>
</dbReference>
<comment type="caution">
    <text evidence="6">The sequence shown here is derived from an EMBL/GenBank/DDBJ whole genome shotgun (WGS) entry which is preliminary data.</text>
</comment>
<dbReference type="OrthoDB" id="3460651at2"/>
<keyword evidence="3" id="KW-0804">Transcription</keyword>
<evidence type="ECO:0000256" key="2">
    <source>
        <dbReference type="ARBA" id="ARBA00023125"/>
    </source>
</evidence>
<sequence length="331" mass="35235">MTAPSSAAFVRHTDSGESESAMIELVLTAAGSQRVRFAISPLEEVLGAVQTLLGVRAHPAHPPWLSELPDVPELAAVLGARHYITEFLSPPPAGPETTAAAQLRAVRATPPSQVALELGMVDADLSLLPDDPATARDLLADQLETVWHALLEPQWPRLRELLAADIAFRTRQLGSGGIAAMFSELHPRVRLSGTSVLVDVRARERLEIDSRGLLLIPAVFAWPGVGVVTVPPWQISVLYPARGVASLWTSAPALPNALAEVLGRTRALLLATLDRPAATTELASRHGLAPATVSAHLTALRGAGLLASERRGHRVLYRRTELGDALLAGKL</sequence>
<dbReference type="Pfam" id="PF01022">
    <property type="entry name" value="HTH_5"/>
    <property type="match status" value="1"/>
</dbReference>
<dbReference type="SMART" id="SM00419">
    <property type="entry name" value="HTH_CRP"/>
    <property type="match status" value="1"/>
</dbReference>
<evidence type="ECO:0000256" key="3">
    <source>
        <dbReference type="ARBA" id="ARBA00023163"/>
    </source>
</evidence>
<dbReference type="CDD" id="cd00090">
    <property type="entry name" value="HTH_ARSR"/>
    <property type="match status" value="1"/>
</dbReference>
<dbReference type="PANTHER" id="PTHR43132">
    <property type="entry name" value="ARSENICAL RESISTANCE OPERON REPRESSOR ARSR-RELATED"/>
    <property type="match status" value="1"/>
</dbReference>
<dbReference type="Gene3D" id="1.10.10.10">
    <property type="entry name" value="Winged helix-like DNA-binding domain superfamily/Winged helix DNA-binding domain"/>
    <property type="match status" value="1"/>
</dbReference>
<reference evidence="6 7" key="1">
    <citation type="submission" date="2018-12" db="EMBL/GenBank/DDBJ databases">
        <title>Amycolatopsis eburnea sp. nov. actinomycete associate with arbuscular mycorrhiza fungal spore.</title>
        <authorList>
            <person name="Lumyong S."/>
            <person name="Chaiya L."/>
        </authorList>
    </citation>
    <scope>NUCLEOTIDE SEQUENCE [LARGE SCALE GENOMIC DNA]</scope>
    <source>
        <strain evidence="6 7">GLM-1</strain>
    </source>
</reference>
<dbReference type="InterPro" id="IPR036390">
    <property type="entry name" value="WH_DNA-bd_sf"/>
</dbReference>
<dbReference type="EMBL" id="RSEC01000036">
    <property type="protein sequence ID" value="RSD19801.1"/>
    <property type="molecule type" value="Genomic_DNA"/>
</dbReference>
<name>A0A3R9KMF2_9PSEU</name>
<gene>
    <name evidence="6" type="ORF">EIY87_16240</name>
</gene>